<dbReference type="RefSeq" id="WP_160907815.1">
    <property type="nucleotide sequence ID" value="NZ_WVHS01000003.1"/>
</dbReference>
<dbReference type="Proteomes" id="UP000451233">
    <property type="component" value="Unassembled WGS sequence"/>
</dbReference>
<sequence length="572" mass="65295">MYKEAIRKAAQTAAAYGTSAAGGKLPPIVSNLVDELLGDLNGNIYTATVNSINKSWLLNDEKWQMIIDKNYKTFIDSGKYDMEIDSNEAALRKFITRKEDSKTLSDRVWSSVQPYRQELETGLKLGVANGKPAAEMARDLTRYLKDPDGLYRRVRNEHNELLPSKAMANRHPGRGVYKSSFKNSMRVTRTETNMAYRMADMDRYQNLDFVLGYEIRLSNNHPVYDICDECAGKYPKSFVFRGWHPQCRCHSVPILMNEGEFDELENATLDGKPAPKSDNLVTDVPDGFKQWVDEHKDQVAKYKSTPYWVKDNFKKGKISDDLKFATQPNKEKAIKINRPIKSASDVHAVLKDYSAIYPEDFARGFKSFTRSPNQSYLLETDGSGRIRVNDRTFKVEGNVINPYQDLISAFNKIKNKVDLTFNEEYAIEGLYHEILHNKAKGLEHLPSHAASFKRTAMEIANQFVARHDYARFIDRIGGTAINQSAILDKGYGYRGWISRFRDIIKKTGADESDILVKLRPILLEKPYGNIENELFKIVKDMTGLSFIESVRLAKGIYNMNESQFIDALNDIK</sequence>
<accession>A0A7K1Y0S4</accession>
<organism evidence="1 2">
    <name type="scientific">Hufsiella ginkgonis</name>
    <dbReference type="NCBI Taxonomy" id="2695274"/>
    <lineage>
        <taxon>Bacteria</taxon>
        <taxon>Pseudomonadati</taxon>
        <taxon>Bacteroidota</taxon>
        <taxon>Sphingobacteriia</taxon>
        <taxon>Sphingobacteriales</taxon>
        <taxon>Sphingobacteriaceae</taxon>
        <taxon>Hufsiella</taxon>
    </lineage>
</organism>
<evidence type="ECO:0000313" key="1">
    <source>
        <dbReference type="EMBL" id="MXV16843.1"/>
    </source>
</evidence>
<dbReference type="AlphaFoldDB" id="A0A7K1Y0S4"/>
<proteinExistence type="predicted"/>
<evidence type="ECO:0008006" key="3">
    <source>
        <dbReference type="Google" id="ProtNLM"/>
    </source>
</evidence>
<evidence type="ECO:0000313" key="2">
    <source>
        <dbReference type="Proteomes" id="UP000451233"/>
    </source>
</evidence>
<keyword evidence="2" id="KW-1185">Reference proteome</keyword>
<comment type="caution">
    <text evidence="1">The sequence shown here is derived from an EMBL/GenBank/DDBJ whole genome shotgun (WGS) entry which is preliminary data.</text>
</comment>
<gene>
    <name evidence="1" type="ORF">GS398_16190</name>
</gene>
<dbReference type="EMBL" id="WVHS01000003">
    <property type="protein sequence ID" value="MXV16843.1"/>
    <property type="molecule type" value="Genomic_DNA"/>
</dbReference>
<protein>
    <recommendedName>
        <fullName evidence="3">Phage head morphogenesis domain-containing protein</fullName>
    </recommendedName>
</protein>
<reference evidence="1 2" key="1">
    <citation type="submission" date="2019-11" db="EMBL/GenBank/DDBJ databases">
        <title>Pedobacter sp. HMF7056 Genome sequencing and assembly.</title>
        <authorList>
            <person name="Kang H."/>
            <person name="Kim H."/>
            <person name="Joh K."/>
        </authorList>
    </citation>
    <scope>NUCLEOTIDE SEQUENCE [LARGE SCALE GENOMIC DNA]</scope>
    <source>
        <strain evidence="1 2">HMF7056</strain>
    </source>
</reference>
<name>A0A7K1Y0S4_9SPHI</name>